<organism evidence="3 4">
    <name type="scientific">Scyliorhinus torazame</name>
    <name type="common">Cloudy catshark</name>
    <name type="synonym">Catulus torazame</name>
    <dbReference type="NCBI Taxonomy" id="75743"/>
    <lineage>
        <taxon>Eukaryota</taxon>
        <taxon>Metazoa</taxon>
        <taxon>Chordata</taxon>
        <taxon>Craniata</taxon>
        <taxon>Vertebrata</taxon>
        <taxon>Chondrichthyes</taxon>
        <taxon>Elasmobranchii</taxon>
        <taxon>Galeomorphii</taxon>
        <taxon>Galeoidea</taxon>
        <taxon>Carcharhiniformes</taxon>
        <taxon>Scyliorhinidae</taxon>
        <taxon>Scyliorhinus</taxon>
    </lineage>
</organism>
<evidence type="ECO:0000256" key="1">
    <source>
        <dbReference type="SAM" id="Coils"/>
    </source>
</evidence>
<comment type="caution">
    <text evidence="3">The sequence shown here is derived from an EMBL/GenBank/DDBJ whole genome shotgun (WGS) entry which is preliminary data.</text>
</comment>
<feature type="region of interest" description="Disordered" evidence="2">
    <location>
        <begin position="302"/>
        <end position="325"/>
    </location>
</feature>
<evidence type="ECO:0000313" key="3">
    <source>
        <dbReference type="EMBL" id="GCB65042.1"/>
    </source>
</evidence>
<evidence type="ECO:0000256" key="2">
    <source>
        <dbReference type="SAM" id="MobiDB-lite"/>
    </source>
</evidence>
<keyword evidence="4" id="KW-1185">Reference proteome</keyword>
<dbReference type="STRING" id="75743.A0A401NW13"/>
<feature type="coiled-coil region" evidence="1">
    <location>
        <begin position="476"/>
        <end position="503"/>
    </location>
</feature>
<reference evidence="3 4" key="1">
    <citation type="journal article" date="2018" name="Nat. Ecol. Evol.">
        <title>Shark genomes provide insights into elasmobranch evolution and the origin of vertebrates.</title>
        <authorList>
            <person name="Hara Y"/>
            <person name="Yamaguchi K"/>
            <person name="Onimaru K"/>
            <person name="Kadota M"/>
            <person name="Koyanagi M"/>
            <person name="Keeley SD"/>
            <person name="Tatsumi K"/>
            <person name="Tanaka K"/>
            <person name="Motone F"/>
            <person name="Kageyama Y"/>
            <person name="Nozu R"/>
            <person name="Adachi N"/>
            <person name="Nishimura O"/>
            <person name="Nakagawa R"/>
            <person name="Tanegashima C"/>
            <person name="Kiyatake I"/>
            <person name="Matsumoto R"/>
            <person name="Murakumo K"/>
            <person name="Nishida K"/>
            <person name="Terakita A"/>
            <person name="Kuratani S"/>
            <person name="Sato K"/>
            <person name="Hyodo S Kuraku.S."/>
        </authorList>
    </citation>
    <scope>NUCLEOTIDE SEQUENCE [LARGE SCALE GENOMIC DNA]</scope>
</reference>
<feature type="compositionally biased region" description="Polar residues" evidence="2">
    <location>
        <begin position="307"/>
        <end position="324"/>
    </location>
</feature>
<accession>A0A401NW13</accession>
<dbReference type="Proteomes" id="UP000288216">
    <property type="component" value="Unassembled WGS sequence"/>
</dbReference>
<proteinExistence type="predicted"/>
<dbReference type="PANTHER" id="PTHR33488">
    <property type="entry name" value="ZGC:162509"/>
    <property type="match status" value="1"/>
</dbReference>
<keyword evidence="1" id="KW-0175">Coiled coil</keyword>
<name>A0A401NW13_SCYTO</name>
<protein>
    <submittedName>
        <fullName evidence="3">Uncharacterized protein</fullName>
    </submittedName>
</protein>
<dbReference type="AlphaFoldDB" id="A0A401NW13"/>
<gene>
    <name evidence="3" type="ORF">scyTo_0014845</name>
</gene>
<dbReference type="PANTHER" id="PTHR33488:SF2">
    <property type="entry name" value="EARLY ENDOSOME ANTIGEN 1-LIKE"/>
    <property type="match status" value="1"/>
</dbReference>
<dbReference type="OrthoDB" id="5406275at2759"/>
<dbReference type="EMBL" id="BFAA01008127">
    <property type="protein sequence ID" value="GCB65042.1"/>
    <property type="molecule type" value="Genomic_DNA"/>
</dbReference>
<sequence>MHHFHLHKDINSIAMSAEEAQAMTKVNSSIKMLCAAEEIKKDLELTMKPYANWEEFLTPGPISIAILGELIFISAAEAFQVKLNTAGKTFRFLRHPESFHACLMQLSDQGWKAFNKAHKNMDQIRLNTLTAPKHLASAVQVLSRDPKVIKAMLPSRLNSIKKVAEQCQCLAASVEEEFASLIELVQELLEFCASSRTEHHAALDQVKQTLAESQFRKEAAAKEKKRVDSQFSEISTKMEEVHANYRKAVKMIPTGKNLVGVYVTQSLLDLTNRLATELVTMGLTEPLSLAIEITETAAHHIKKNVQKSKPSSSPAEDAGNSSGDPTGIYLKGMEMVLASTLLQDLVSESGAIDTSKLPNANAQNSSSADCKLMFQNSLSKIEQQEDCSTKKTALKLCQQGITTCERLEEVAKCEKPDEAQLESLGAAIKEQNANVLTYLADIKRSTNVPALTPQPPNLTNAADLEKVQEGLSKLVLDQARMKVEQTEKQLNYTREEYQRMSEKKDKVTQDLDEILVTMMKCQVKEIDYDTTLKLLVTGLDALSQVKEQWAKMSNFFQMMSNLIAVSLNDTLTQFTSDSEACEAFPGYSEDSFIKDMIYTEAFQACNIANLCHMISGTYVEISQKHLRDQVTSLETYINLSPSDPMFNVKRTKLQEGYTATKEAVNQLVVKNKQEFEMQLQQRIDNINSTLKDMLPLTEGQ</sequence>
<evidence type="ECO:0000313" key="4">
    <source>
        <dbReference type="Proteomes" id="UP000288216"/>
    </source>
</evidence>
<dbReference type="OMA" id="EQWAKMS"/>